<feature type="domain" description="Rho-GAP" evidence="2">
    <location>
        <begin position="1"/>
        <end position="97"/>
    </location>
</feature>
<gene>
    <name evidence="3" type="ORF">PCAR00345_LOCUS33285</name>
</gene>
<name>A0A7S4BXV2_CHRCT</name>
<sequence>MFSPFFCFVRAISAPQLLHQCGDLRKGVFMWLLDLMSEVVEHQSSNRMSAEAIAIVMAPNLCTLPHGSNVDQVRELEFGKRVAKFVVALLHHYDTVKTRLRLTSNGSPGGDGISHSPVTKDGSINGRISAAV</sequence>
<dbReference type="AlphaFoldDB" id="A0A7S4BXV2"/>
<feature type="region of interest" description="Disordered" evidence="1">
    <location>
        <begin position="104"/>
        <end position="132"/>
    </location>
</feature>
<evidence type="ECO:0000256" key="1">
    <source>
        <dbReference type="SAM" id="MobiDB-lite"/>
    </source>
</evidence>
<organism evidence="3">
    <name type="scientific">Chrysotila carterae</name>
    <name type="common">Marine alga</name>
    <name type="synonym">Syracosphaera carterae</name>
    <dbReference type="NCBI Taxonomy" id="13221"/>
    <lineage>
        <taxon>Eukaryota</taxon>
        <taxon>Haptista</taxon>
        <taxon>Haptophyta</taxon>
        <taxon>Prymnesiophyceae</taxon>
        <taxon>Isochrysidales</taxon>
        <taxon>Isochrysidaceae</taxon>
        <taxon>Chrysotila</taxon>
    </lineage>
</organism>
<dbReference type="PROSITE" id="PS50238">
    <property type="entry name" value="RHOGAP"/>
    <property type="match status" value="1"/>
</dbReference>
<evidence type="ECO:0000259" key="2">
    <source>
        <dbReference type="PROSITE" id="PS50238"/>
    </source>
</evidence>
<dbReference type="InterPro" id="IPR008936">
    <property type="entry name" value="Rho_GTPase_activation_prot"/>
</dbReference>
<dbReference type="EMBL" id="HBIZ01052032">
    <property type="protein sequence ID" value="CAE0780646.1"/>
    <property type="molecule type" value="Transcribed_RNA"/>
</dbReference>
<dbReference type="GO" id="GO:0007165">
    <property type="term" value="P:signal transduction"/>
    <property type="evidence" value="ECO:0007669"/>
    <property type="project" value="InterPro"/>
</dbReference>
<dbReference type="SUPFAM" id="SSF48350">
    <property type="entry name" value="GTPase activation domain, GAP"/>
    <property type="match status" value="1"/>
</dbReference>
<accession>A0A7S4BXV2</accession>
<proteinExistence type="predicted"/>
<evidence type="ECO:0000313" key="3">
    <source>
        <dbReference type="EMBL" id="CAE0780646.1"/>
    </source>
</evidence>
<dbReference type="Pfam" id="PF00620">
    <property type="entry name" value="RhoGAP"/>
    <property type="match status" value="1"/>
</dbReference>
<dbReference type="Gene3D" id="1.10.555.10">
    <property type="entry name" value="Rho GTPase activation protein"/>
    <property type="match status" value="1"/>
</dbReference>
<dbReference type="InterPro" id="IPR000198">
    <property type="entry name" value="RhoGAP_dom"/>
</dbReference>
<reference evidence="3" key="1">
    <citation type="submission" date="2021-01" db="EMBL/GenBank/DDBJ databases">
        <authorList>
            <person name="Corre E."/>
            <person name="Pelletier E."/>
            <person name="Niang G."/>
            <person name="Scheremetjew M."/>
            <person name="Finn R."/>
            <person name="Kale V."/>
            <person name="Holt S."/>
            <person name="Cochrane G."/>
            <person name="Meng A."/>
            <person name="Brown T."/>
            <person name="Cohen L."/>
        </authorList>
    </citation>
    <scope>NUCLEOTIDE SEQUENCE</scope>
    <source>
        <strain evidence="3">CCMP645</strain>
    </source>
</reference>
<protein>
    <recommendedName>
        <fullName evidence="2">Rho-GAP domain-containing protein</fullName>
    </recommendedName>
</protein>